<reference evidence="2 3" key="1">
    <citation type="submission" date="2019-07" db="EMBL/GenBank/DDBJ databases">
        <title>Caenimonas sedimenti sp. nov., isolated from activated sludge.</title>
        <authorList>
            <person name="Xu J."/>
        </authorList>
    </citation>
    <scope>NUCLEOTIDE SEQUENCE [LARGE SCALE GENOMIC DNA]</scope>
    <source>
        <strain evidence="2 3">HX-9-20</strain>
    </source>
</reference>
<sequence length="425" mass="46361">MDATDTLEFDGKRYLGGPASDPNVLGWMQGTPPAAERRVTFAGDRFFAFPEIRWSLSHMRELVPTANVWRGETAASPLGQPSPADAAAIDALPFTDMNGQPRRWDAALHDTYTDGIVVLHRGKRIYERYFGALQAHVPHSCFSITKSYACTLAAALVHEGVLDETRLVPHYLPEMQGTAYANATLRQVMDMQIGVAYSELYSDPKAQIWDYSRAGGLRPRPAGYSGAQNFYEYLQTLRPEGEHGQAFAYKTVNTELLCWVMKRVTGVALADMLSQRIWAPLGCEQDGYLTVDPIGVPMGGGGLNAALRDMARFGELMRCDGAWGGRQLLPAAVVADIRGGADPAKFAKAGYTLLPGYSYRSMWWVTHNEHGAFEGRGIHGQRLYVAPKAELVVARFASHPVAASAANDPLTLPALLALGRMLGAA</sequence>
<dbReference type="AlphaFoldDB" id="A0A562ZQE7"/>
<dbReference type="InterPro" id="IPR012338">
    <property type="entry name" value="Beta-lactam/transpept-like"/>
</dbReference>
<dbReference type="RefSeq" id="WP_145893950.1">
    <property type="nucleotide sequence ID" value="NZ_VOBQ01000012.1"/>
</dbReference>
<accession>A0A562ZQE7</accession>
<comment type="caution">
    <text evidence="2">The sequence shown here is derived from an EMBL/GenBank/DDBJ whole genome shotgun (WGS) entry which is preliminary data.</text>
</comment>
<evidence type="ECO:0000313" key="3">
    <source>
        <dbReference type="Proteomes" id="UP000318199"/>
    </source>
</evidence>
<dbReference type="Proteomes" id="UP000318199">
    <property type="component" value="Unassembled WGS sequence"/>
</dbReference>
<dbReference type="SUPFAM" id="SSF56601">
    <property type="entry name" value="beta-lactamase/transpeptidase-like"/>
    <property type="match status" value="1"/>
</dbReference>
<dbReference type="EMBL" id="VOBQ01000012">
    <property type="protein sequence ID" value="TWO70394.1"/>
    <property type="molecule type" value="Genomic_DNA"/>
</dbReference>
<evidence type="ECO:0000259" key="1">
    <source>
        <dbReference type="Pfam" id="PF00144"/>
    </source>
</evidence>
<protein>
    <submittedName>
        <fullName evidence="2">Serine hydrolase</fullName>
    </submittedName>
</protein>
<dbReference type="Gene3D" id="3.40.710.10">
    <property type="entry name" value="DD-peptidase/beta-lactamase superfamily"/>
    <property type="match status" value="1"/>
</dbReference>
<name>A0A562ZQE7_9BURK</name>
<dbReference type="InterPro" id="IPR001466">
    <property type="entry name" value="Beta-lactam-related"/>
</dbReference>
<proteinExistence type="predicted"/>
<keyword evidence="2" id="KW-0378">Hydrolase</keyword>
<dbReference type="OrthoDB" id="9814204at2"/>
<organism evidence="2 3">
    <name type="scientific">Caenimonas sedimenti</name>
    <dbReference type="NCBI Taxonomy" id="2596921"/>
    <lineage>
        <taxon>Bacteria</taxon>
        <taxon>Pseudomonadati</taxon>
        <taxon>Pseudomonadota</taxon>
        <taxon>Betaproteobacteria</taxon>
        <taxon>Burkholderiales</taxon>
        <taxon>Comamonadaceae</taxon>
        <taxon>Caenimonas</taxon>
    </lineage>
</organism>
<feature type="domain" description="Beta-lactamase-related" evidence="1">
    <location>
        <begin position="115"/>
        <end position="402"/>
    </location>
</feature>
<dbReference type="PANTHER" id="PTHR43283">
    <property type="entry name" value="BETA-LACTAMASE-RELATED"/>
    <property type="match status" value="1"/>
</dbReference>
<dbReference type="Pfam" id="PF00144">
    <property type="entry name" value="Beta-lactamase"/>
    <property type="match status" value="1"/>
</dbReference>
<evidence type="ECO:0000313" key="2">
    <source>
        <dbReference type="EMBL" id="TWO70394.1"/>
    </source>
</evidence>
<dbReference type="GO" id="GO:0016787">
    <property type="term" value="F:hydrolase activity"/>
    <property type="evidence" value="ECO:0007669"/>
    <property type="project" value="UniProtKB-KW"/>
</dbReference>
<gene>
    <name evidence="2" type="ORF">FN976_15545</name>
</gene>
<dbReference type="PANTHER" id="PTHR43283:SF7">
    <property type="entry name" value="BETA-LACTAMASE-RELATED DOMAIN-CONTAINING PROTEIN"/>
    <property type="match status" value="1"/>
</dbReference>
<keyword evidence="3" id="KW-1185">Reference proteome</keyword>
<dbReference type="InterPro" id="IPR050789">
    <property type="entry name" value="Diverse_Enzym_Activities"/>
</dbReference>